<dbReference type="EMBL" id="CP123523">
    <property type="protein sequence ID" value="WGM05716.1"/>
    <property type="molecule type" value="Genomic_DNA"/>
</dbReference>
<evidence type="ECO:0000313" key="6">
    <source>
        <dbReference type="Proteomes" id="UP000295134"/>
    </source>
</evidence>
<feature type="chain" id="PRO_5044607009" evidence="1">
    <location>
        <begin position="25"/>
        <end position="269"/>
    </location>
</feature>
<dbReference type="RefSeq" id="WP_026822188.1">
    <property type="nucleotide sequence ID" value="NZ_CP038613.1"/>
</dbReference>
<feature type="signal peptide" evidence="1">
    <location>
        <begin position="1"/>
        <end position="24"/>
    </location>
</feature>
<dbReference type="EMBL" id="CP038613">
    <property type="protein sequence ID" value="QBY41491.1"/>
    <property type="molecule type" value="Genomic_DNA"/>
</dbReference>
<reference evidence="3 6" key="1">
    <citation type="submission" date="2019-03" db="EMBL/GenBank/DDBJ databases">
        <title>Long-read sequencing reveals hyperdense prophage content in a complex bacterial symbiont genome.</title>
        <authorList>
            <person name="Frost C.L."/>
            <person name="Siozios S."/>
            <person name="Nadal-Jimenez P."/>
            <person name="Brockhurst M.A."/>
            <person name="King K.C."/>
            <person name="Darby A.C."/>
            <person name="Hurst G.D.D."/>
        </authorList>
    </citation>
    <scope>NUCLEOTIDE SEQUENCE [LARGE SCALE GENOMIC DNA]</scope>
    <source>
        <strain evidence="3 6">FIN</strain>
    </source>
</reference>
<organism evidence="3 6">
    <name type="scientific">Arsenophonus nasoniae</name>
    <name type="common">son-killer infecting Nasonia vitripennis</name>
    <dbReference type="NCBI Taxonomy" id="638"/>
    <lineage>
        <taxon>Bacteria</taxon>
        <taxon>Pseudomonadati</taxon>
        <taxon>Pseudomonadota</taxon>
        <taxon>Gammaproteobacteria</taxon>
        <taxon>Enterobacterales</taxon>
        <taxon>Morganellaceae</taxon>
        <taxon>Arsenophonus</taxon>
    </lineage>
</organism>
<dbReference type="Proteomes" id="UP001177592">
    <property type="component" value="Chromosome"/>
</dbReference>
<dbReference type="Pfam" id="PF05860">
    <property type="entry name" value="TPS"/>
    <property type="match status" value="1"/>
</dbReference>
<dbReference type="KEGG" id="ans:ArsFIN_00080"/>
<dbReference type="InterPro" id="IPR011050">
    <property type="entry name" value="Pectin_lyase_fold/virulence"/>
</dbReference>
<evidence type="ECO:0000259" key="2">
    <source>
        <dbReference type="Pfam" id="PF05860"/>
    </source>
</evidence>
<protein>
    <submittedName>
        <fullName evidence="4">Filamentous hemagglutinin N-terminal domain-containing protein</fullName>
    </submittedName>
    <submittedName>
        <fullName evidence="3">Hemolysin</fullName>
    </submittedName>
</protein>
<name>A0A4P7KNX3_9GAMM</name>
<dbReference type="InterPro" id="IPR012334">
    <property type="entry name" value="Pectin_lyas_fold"/>
</dbReference>
<evidence type="ECO:0000313" key="5">
    <source>
        <dbReference type="EMBL" id="WGM05716.1"/>
    </source>
</evidence>
<accession>A0A4P7KNX3</accession>
<dbReference type="InterPro" id="IPR008638">
    <property type="entry name" value="FhaB/CdiA-like_TPS"/>
</dbReference>
<proteinExistence type="predicted"/>
<evidence type="ECO:0000313" key="7">
    <source>
        <dbReference type="Proteomes" id="UP001177592"/>
    </source>
</evidence>
<dbReference type="Proteomes" id="UP000295134">
    <property type="component" value="Chromosome"/>
</dbReference>
<evidence type="ECO:0000313" key="4">
    <source>
        <dbReference type="EMBL" id="WGM01459.1"/>
    </source>
</evidence>
<dbReference type="AlphaFoldDB" id="A0A4P7KNX3"/>
<feature type="domain" description="Filamentous haemagglutinin FhaB/tRNA nuclease CdiA-like TPS" evidence="2">
    <location>
        <begin position="32"/>
        <end position="251"/>
    </location>
</feature>
<evidence type="ECO:0000313" key="3">
    <source>
        <dbReference type="EMBL" id="QBY41491.1"/>
    </source>
</evidence>
<keyword evidence="7" id="KW-1185">Reference proteome</keyword>
<dbReference type="Gene3D" id="2.160.20.10">
    <property type="entry name" value="Single-stranded right-handed beta-helix, Pectin lyase-like"/>
    <property type="match status" value="1"/>
</dbReference>
<reference evidence="4" key="2">
    <citation type="submission" date="2023-04" db="EMBL/GenBank/DDBJ databases">
        <title>Genome dynamics across the evolutionary transition to endosymbiosis.</title>
        <authorList>
            <person name="Siozios S."/>
            <person name="Nadal-Jimenez P."/>
            <person name="Azagi T."/>
            <person name="Sprong H."/>
            <person name="Frost C.L."/>
            <person name="Parratt S.R."/>
            <person name="Taylor G."/>
            <person name="Brettell L."/>
            <person name="Lew K.C."/>
            <person name="Croft L."/>
            <person name="King K.C."/>
            <person name="Brockhurst M.A."/>
            <person name="Hypsa V."/>
            <person name="Novakova E."/>
            <person name="Darby A.C."/>
            <person name="Hurst G.D.D."/>
        </authorList>
    </citation>
    <scope>NUCLEOTIDE SEQUENCE</scope>
    <source>
        <strain evidence="5">ANv_CAN</strain>
        <strain evidence="4">APv</strain>
    </source>
</reference>
<dbReference type="Proteomes" id="UP001177595">
    <property type="component" value="Chromosome"/>
</dbReference>
<keyword evidence="1" id="KW-0732">Signal</keyword>
<dbReference type="SUPFAM" id="SSF51126">
    <property type="entry name" value="Pectin lyase-like"/>
    <property type="match status" value="1"/>
</dbReference>
<dbReference type="EMBL" id="CP123504">
    <property type="protein sequence ID" value="WGM01459.1"/>
    <property type="molecule type" value="Genomic_DNA"/>
</dbReference>
<dbReference type="NCBIfam" id="TIGR01901">
    <property type="entry name" value="adhes_NPXG"/>
    <property type="match status" value="1"/>
</dbReference>
<evidence type="ECO:0000256" key="1">
    <source>
        <dbReference type="SAM" id="SignalP"/>
    </source>
</evidence>
<gene>
    <name evidence="3" type="primary">shlA</name>
    <name evidence="3" type="ORF">ArsFIN_00080</name>
    <name evidence="4" type="ORF">QE210_16895</name>
    <name evidence="5" type="ORF">QE258_20085</name>
</gene>
<dbReference type="GeneID" id="96875337"/>
<sequence>MKRNKLHCIALSVISIFYSFHVTASQNIIVDNSKKRDLSVEIKDEIEHINIEKADENGISHNYYKKFNVSTKGAVLENTNEVAAKIIVNEVTSEKKSLLKGELAVNGQPAELIIANPNGIKCRSCWFSGSTTQRLLTGKVFYIDKSALNRFKNVGFDKVEAGELLLPTENGDIVFKGINHVHSSEEGRLDLISRHVMMMDNSSLSANTIYVVIGDNIVRVSNQNKLSIIGKSIPSTAMPITGLAIGKNAAIQAKYTNIILTDNKSINNF</sequence>